<keyword evidence="3" id="KW-1185">Reference proteome</keyword>
<dbReference type="AlphaFoldDB" id="A0A418ZRC8"/>
<name>A0A418ZRC8_9RHOB</name>
<sequence length="618" mass="65212">MSDYTPTAADYTFLLENHPDVFADRGAARTVLNQLQTSTDGHNALRLQALGENYRRGGNPPMTASPVPVTPGDPAASAFDPAFAAACVDCQPSQPCCLTAGTIKDFEDPSRKIEWPATGTPPATRLYIIAKEVRGQSLSGKVRVEGTGRDCQAGHPQRSRFTARNLASREQSLPRSANDVEVGYPQNINTLMALQNYVPAQALLFLGVCDLLTSAAAFAQSAGGATITPAQCVSDGPMRQGFNVVAFPQAKAEGDATVAVGVHFLTTGVGGTASIEGNLTGKYGALDISAAARSAATPTTGRSLPTAQTDSNRLPGMVATLSSIIGNFSETLSQSSPSPNRVVDRTDFGSGVRFDMALKLAATGIELKAKRSTPDLEAKIGKLETSLTMTARGTVDFIDVAAQVMLSPAGARLVQETRATMANSANAVRADLRAEVEVSAEGELKHVIDSGVTIPIPANGPAPEEPSDMTTEFGGKLMVRGQATIRIHVEGEVWIASAEAGAAGTAHTGWVWELKVDAQKKRKKRYYFEGLMARATGYARIGTRSRARRGPSARETVDMTTSRGVSASQSGPGYSVGDPNWNNPNASRSELADRGAVYVLIPPTVERVTSSAPPWQDY</sequence>
<feature type="region of interest" description="Disordered" evidence="1">
    <location>
        <begin position="543"/>
        <end position="588"/>
    </location>
</feature>
<dbReference type="EMBL" id="QZEW01000195">
    <property type="protein sequence ID" value="RJK99092.1"/>
    <property type="molecule type" value="Genomic_DNA"/>
</dbReference>
<feature type="compositionally biased region" description="Polar residues" evidence="1">
    <location>
        <begin position="558"/>
        <end position="572"/>
    </location>
</feature>
<gene>
    <name evidence="2" type="ORF">D3P05_23450</name>
</gene>
<organism evidence="2 3">
    <name type="scientific">Paracoccus siganidrum</name>
    <dbReference type="NCBI Taxonomy" id="1276757"/>
    <lineage>
        <taxon>Bacteria</taxon>
        <taxon>Pseudomonadati</taxon>
        <taxon>Pseudomonadota</taxon>
        <taxon>Alphaproteobacteria</taxon>
        <taxon>Rhodobacterales</taxon>
        <taxon>Paracoccaceae</taxon>
        <taxon>Paracoccus</taxon>
    </lineage>
</organism>
<protein>
    <submittedName>
        <fullName evidence="2">Uncharacterized protein</fullName>
    </submittedName>
</protein>
<evidence type="ECO:0000313" key="3">
    <source>
        <dbReference type="Proteomes" id="UP000283587"/>
    </source>
</evidence>
<dbReference type="Proteomes" id="UP000283587">
    <property type="component" value="Unassembled WGS sequence"/>
</dbReference>
<proteinExistence type="predicted"/>
<dbReference type="OrthoDB" id="7751948at2"/>
<evidence type="ECO:0000256" key="1">
    <source>
        <dbReference type="SAM" id="MobiDB-lite"/>
    </source>
</evidence>
<evidence type="ECO:0000313" key="2">
    <source>
        <dbReference type="EMBL" id="RJK99092.1"/>
    </source>
</evidence>
<comment type="caution">
    <text evidence="2">The sequence shown here is derived from an EMBL/GenBank/DDBJ whole genome shotgun (WGS) entry which is preliminary data.</text>
</comment>
<reference evidence="3" key="1">
    <citation type="submission" date="2018-09" db="EMBL/GenBank/DDBJ databases">
        <title>Paracoccus onubensis nov. sp. a moderate halophilic bacterium isolated from Gruta de las Maravillas (Aracena, Spain).</title>
        <authorList>
            <person name="Jurado V."/>
            <person name="Gutierrez-Patricio S."/>
            <person name="Gonzalez-Pimentel J.L."/>
            <person name="Miller A.Z."/>
            <person name="Laiz L."/>
            <person name="Saiz-Jimenez C."/>
        </authorList>
    </citation>
    <scope>NUCLEOTIDE SEQUENCE [LARGE SCALE GENOMIC DNA]</scope>
    <source>
        <strain evidence="3">DSM 26381</strain>
    </source>
</reference>
<dbReference type="RefSeq" id="WP_119901139.1">
    <property type="nucleotide sequence ID" value="NZ_QNRC01000049.1"/>
</dbReference>
<accession>A0A418ZRC8</accession>